<dbReference type="Proteomes" id="UP000549394">
    <property type="component" value="Unassembled WGS sequence"/>
</dbReference>
<protein>
    <submittedName>
        <fullName evidence="1">Uncharacterized protein</fullName>
    </submittedName>
</protein>
<sequence length="101" mass="12106">MQPFVIVRRHNIQNSMVDFVLKEVSLRLNGTEINGRLPSFVCRETEGQVWERIRQKYGFDWDVYLRKADDDQFWDLEVRPPNSFNSYLELHLKDYVIIVTA</sequence>
<comment type="caution">
    <text evidence="1">The sequence shown here is derived from an EMBL/GenBank/DDBJ whole genome shotgun (WGS) entry which is preliminary data.</text>
</comment>
<accession>A0A7I8VHQ0</accession>
<keyword evidence="2" id="KW-1185">Reference proteome</keyword>
<name>A0A7I8VHQ0_9ANNE</name>
<dbReference type="AlphaFoldDB" id="A0A7I8VHQ0"/>
<proteinExistence type="predicted"/>
<dbReference type="EMBL" id="CAJFCJ010000006">
    <property type="protein sequence ID" value="CAD5115203.1"/>
    <property type="molecule type" value="Genomic_DNA"/>
</dbReference>
<reference evidence="1 2" key="1">
    <citation type="submission" date="2020-08" db="EMBL/GenBank/DDBJ databases">
        <authorList>
            <person name="Hejnol A."/>
        </authorList>
    </citation>
    <scope>NUCLEOTIDE SEQUENCE [LARGE SCALE GENOMIC DNA]</scope>
</reference>
<gene>
    <name evidence="1" type="ORF">DGYR_LOCUS3968</name>
</gene>
<evidence type="ECO:0000313" key="1">
    <source>
        <dbReference type="EMBL" id="CAD5115203.1"/>
    </source>
</evidence>
<evidence type="ECO:0000313" key="2">
    <source>
        <dbReference type="Proteomes" id="UP000549394"/>
    </source>
</evidence>
<organism evidence="1 2">
    <name type="scientific">Dimorphilus gyrociliatus</name>
    <dbReference type="NCBI Taxonomy" id="2664684"/>
    <lineage>
        <taxon>Eukaryota</taxon>
        <taxon>Metazoa</taxon>
        <taxon>Spiralia</taxon>
        <taxon>Lophotrochozoa</taxon>
        <taxon>Annelida</taxon>
        <taxon>Polychaeta</taxon>
        <taxon>Polychaeta incertae sedis</taxon>
        <taxon>Dinophilidae</taxon>
        <taxon>Dimorphilus</taxon>
    </lineage>
</organism>